<accession>A0ABX7IBT6</accession>
<dbReference type="Proteomes" id="UP000612680">
    <property type="component" value="Chromosome"/>
</dbReference>
<dbReference type="InterPro" id="IPR010869">
    <property type="entry name" value="DUF1501"/>
</dbReference>
<reference evidence="2 3" key="1">
    <citation type="submission" date="2020-06" db="EMBL/GenBank/DDBJ databases">
        <title>Dyadobacter sandarakinus sp. nov., isolated from the soil of the Arctic Yellow River Station.</title>
        <authorList>
            <person name="Zhang Y."/>
            <person name="Peng F."/>
        </authorList>
    </citation>
    <scope>NUCLEOTIDE SEQUENCE [LARGE SCALE GENOMIC DNA]</scope>
    <source>
        <strain evidence="2 3">Q3-56</strain>
    </source>
</reference>
<dbReference type="PANTHER" id="PTHR43737:SF1">
    <property type="entry name" value="DUF1501 DOMAIN-CONTAINING PROTEIN"/>
    <property type="match status" value="1"/>
</dbReference>
<evidence type="ECO:0000313" key="3">
    <source>
        <dbReference type="Proteomes" id="UP000612680"/>
    </source>
</evidence>
<organism evidence="2 3">
    <name type="scientific">Dyadobacter sandarakinus</name>
    <dbReference type="NCBI Taxonomy" id="2747268"/>
    <lineage>
        <taxon>Bacteria</taxon>
        <taxon>Pseudomonadati</taxon>
        <taxon>Bacteroidota</taxon>
        <taxon>Cytophagia</taxon>
        <taxon>Cytophagales</taxon>
        <taxon>Spirosomataceae</taxon>
        <taxon>Dyadobacter</taxon>
    </lineage>
</organism>
<proteinExistence type="predicted"/>
<keyword evidence="3" id="KW-1185">Reference proteome</keyword>
<sequence length="510" mass="55321">MKRREFIAAAASSMILPLTVNGLGVKSFNENSSLVKSIIKTNAAVSDRILVIIYLNGGNDGLNTVIPLDQYSKYYNLRSNIAIPESNVLKLSGNLKTGLHPSMTGMRDMYNDGKLAIVHSVSYPNPNQSHVRSTDILMTGVSADKYSETGWAARYLENRFPGFPANYPNAQMSDPLAIQIGYVDTTTLKGSVQPMNVSFEDPVKFYQMMGQLGSVSSEGLPCCDAGELIQFIKQQQVLSIGYSSRIKQAADTGKTLATYPTASATNDLSEQLKIVAKLIHGGLQSKIYFVEMGGFDTHAGQVGTTPLEGMHAVLLKKMSDAIAAFQNDLKLQGTEDKVIGMTFSDFGRRATSNTSKGTDHGIAAPMFVFGTNIKRQGVGTNPDLTSDMEPPTTTSGNKNQDIKMQIDFRRIYTDILTDWFGVTTATTNAVMFGNHKTTSIFSNVIESTGSGSWPDRGIWTAGSMPATSDYVRIKAGHIVDVGQDLTVRNIHVEKGGELRLLGNYNIVTTG</sequence>
<dbReference type="PANTHER" id="PTHR43737">
    <property type="entry name" value="BLL7424 PROTEIN"/>
    <property type="match status" value="1"/>
</dbReference>
<name>A0ABX7IBT6_9BACT</name>
<protein>
    <submittedName>
        <fullName evidence="2">DUF1501 domain-containing protein</fullName>
    </submittedName>
</protein>
<feature type="region of interest" description="Disordered" evidence="1">
    <location>
        <begin position="378"/>
        <end position="399"/>
    </location>
</feature>
<dbReference type="EMBL" id="CP056775">
    <property type="protein sequence ID" value="QRR03390.1"/>
    <property type="molecule type" value="Genomic_DNA"/>
</dbReference>
<evidence type="ECO:0000313" key="2">
    <source>
        <dbReference type="EMBL" id="QRR03390.1"/>
    </source>
</evidence>
<gene>
    <name evidence="2" type="ORF">HWI92_22000</name>
</gene>
<dbReference type="RefSeq" id="WP_204659309.1">
    <property type="nucleotide sequence ID" value="NZ_CP056775.1"/>
</dbReference>
<dbReference type="Pfam" id="PF07394">
    <property type="entry name" value="DUF1501"/>
    <property type="match status" value="1"/>
</dbReference>
<evidence type="ECO:0000256" key="1">
    <source>
        <dbReference type="SAM" id="MobiDB-lite"/>
    </source>
</evidence>